<dbReference type="Gene3D" id="3.40.710.10">
    <property type="entry name" value="DD-peptidase/beta-lactamase superfamily"/>
    <property type="match status" value="1"/>
</dbReference>
<gene>
    <name evidence="4" type="ORF">D1O30_11905</name>
</gene>
<feature type="domain" description="Beta-lactamase-related" evidence="2">
    <location>
        <begin position="44"/>
        <end position="369"/>
    </location>
</feature>
<dbReference type="PANTHER" id="PTHR46825">
    <property type="entry name" value="D-ALANYL-D-ALANINE-CARBOXYPEPTIDASE/ENDOPEPTIDASE AMPH"/>
    <property type="match status" value="1"/>
</dbReference>
<evidence type="ECO:0000313" key="4">
    <source>
        <dbReference type="EMBL" id="RNJ50192.1"/>
    </source>
</evidence>
<dbReference type="Proteomes" id="UP000268623">
    <property type="component" value="Unassembled WGS sequence"/>
</dbReference>
<accession>A0A3M9XQZ1</accession>
<dbReference type="PANTHER" id="PTHR46825:SF15">
    <property type="entry name" value="BETA-LACTAMASE-RELATED DOMAIN-CONTAINING PROTEIN"/>
    <property type="match status" value="1"/>
</dbReference>
<reference evidence="4 5" key="1">
    <citation type="submission" date="2018-08" db="EMBL/GenBank/DDBJ databases">
        <title>Genome sequence of Methylocystis hirsuta CSC1, a methanotroph able to accumulate PHAs.</title>
        <authorList>
            <person name="Bordel S."/>
            <person name="Rodriguez E."/>
            <person name="Gancedo J."/>
            <person name="Munoz R."/>
        </authorList>
    </citation>
    <scope>NUCLEOTIDE SEQUENCE [LARGE SCALE GENOMIC DNA]</scope>
    <source>
        <strain evidence="4 5">CSC1</strain>
    </source>
</reference>
<dbReference type="GO" id="GO:0016787">
    <property type="term" value="F:hydrolase activity"/>
    <property type="evidence" value="ECO:0007669"/>
    <property type="project" value="UniProtKB-KW"/>
</dbReference>
<name>A0A3M9XQZ1_9HYPH</name>
<dbReference type="InterPro" id="IPR021860">
    <property type="entry name" value="Peptidase_S12_Pab87-rel_C"/>
</dbReference>
<keyword evidence="1" id="KW-0732">Signal</keyword>
<dbReference type="EMBL" id="QWDD01000001">
    <property type="protein sequence ID" value="RNJ50192.1"/>
    <property type="molecule type" value="Genomic_DNA"/>
</dbReference>
<dbReference type="Pfam" id="PF11954">
    <property type="entry name" value="DUF3471"/>
    <property type="match status" value="1"/>
</dbReference>
<comment type="caution">
    <text evidence="4">The sequence shown here is derived from an EMBL/GenBank/DDBJ whole genome shotgun (WGS) entry which is preliminary data.</text>
</comment>
<evidence type="ECO:0000313" key="5">
    <source>
        <dbReference type="Proteomes" id="UP000268623"/>
    </source>
</evidence>
<dbReference type="InterPro" id="IPR050491">
    <property type="entry name" value="AmpC-like"/>
</dbReference>
<evidence type="ECO:0000259" key="2">
    <source>
        <dbReference type="Pfam" id="PF00144"/>
    </source>
</evidence>
<organism evidence="4 5">
    <name type="scientific">Methylocystis hirsuta</name>
    <dbReference type="NCBI Taxonomy" id="369798"/>
    <lineage>
        <taxon>Bacteria</taxon>
        <taxon>Pseudomonadati</taxon>
        <taxon>Pseudomonadota</taxon>
        <taxon>Alphaproteobacteria</taxon>
        <taxon>Hyphomicrobiales</taxon>
        <taxon>Methylocystaceae</taxon>
        <taxon>Methylocystis</taxon>
    </lineage>
</organism>
<dbReference type="RefSeq" id="WP_123176139.1">
    <property type="nucleotide sequence ID" value="NZ_QWDD01000001.1"/>
</dbReference>
<keyword evidence="4" id="KW-0378">Hydrolase</keyword>
<feature type="domain" description="Peptidase S12 Pab87-related C-terminal" evidence="3">
    <location>
        <begin position="421"/>
        <end position="503"/>
    </location>
</feature>
<sequence>MPFTRRSALLASGLGLLSPKALAKANSKPSPVREPTQKHLNELNALVVDVMRKTGVPGMSVAVVSPDRVLDLKGFGVRRAGAAERVDPDTVFQLASLSKPLSTTAVASLVGDGVVSWDHPIVRSLPDFAMSDPWVTREITLRDMFCHRSGLPDHAGDLVEDIGYGRNEIIRRLRYIKPDTSFRTHYAYNNMGFSAAGFAAAKAAGKSWEDICDERLYRPLGMANASSRHADFAARRNRAFGHVRRGDRWVVGEQRNPDAQAPAGGASASARDMATWVRMQLGRGALDGREIVKPEALGDTHFPQIATGPAHDPMRGPTFYGLGWDIDYGGPARVRWSHSGAFSLGASTCVYVMPAERFGIVVLSNSAPVGAPETICRSFLDIVLTGKIERDWLALFGEAFAKMAVPTYGRDADYAKPLASAPARASRATYVGAYRNELYGPIGVVETAEGLSLTLGPIPTPYPLRHYSGDIFTFQPPGENASGVSPVRFSRSGGEKATTVVIDYFNANGQGVFVRS</sequence>
<evidence type="ECO:0000259" key="3">
    <source>
        <dbReference type="Pfam" id="PF11954"/>
    </source>
</evidence>
<feature type="chain" id="PRO_5018192242" evidence="1">
    <location>
        <begin position="24"/>
        <end position="516"/>
    </location>
</feature>
<dbReference type="OrthoDB" id="5377981at2"/>
<dbReference type="InterPro" id="IPR001466">
    <property type="entry name" value="Beta-lactam-related"/>
</dbReference>
<dbReference type="AlphaFoldDB" id="A0A3M9XQZ1"/>
<dbReference type="Gene3D" id="2.40.128.600">
    <property type="match status" value="1"/>
</dbReference>
<keyword evidence="5" id="KW-1185">Reference proteome</keyword>
<dbReference type="InterPro" id="IPR012338">
    <property type="entry name" value="Beta-lactam/transpept-like"/>
</dbReference>
<feature type="signal peptide" evidence="1">
    <location>
        <begin position="1"/>
        <end position="23"/>
    </location>
</feature>
<proteinExistence type="predicted"/>
<dbReference type="SUPFAM" id="SSF56601">
    <property type="entry name" value="beta-lactamase/transpeptidase-like"/>
    <property type="match status" value="1"/>
</dbReference>
<protein>
    <submittedName>
        <fullName evidence="4">Serine hydrolase</fullName>
    </submittedName>
</protein>
<evidence type="ECO:0000256" key="1">
    <source>
        <dbReference type="SAM" id="SignalP"/>
    </source>
</evidence>
<dbReference type="Pfam" id="PF00144">
    <property type="entry name" value="Beta-lactamase"/>
    <property type="match status" value="1"/>
</dbReference>